<dbReference type="AlphaFoldDB" id="A0A916QAL6"/>
<comment type="cofactor">
    <cofactor evidence="4">
        <name>Zn(2+)</name>
        <dbReference type="ChEBI" id="CHEBI:29105"/>
    </cofactor>
</comment>
<dbReference type="InterPro" id="IPR011032">
    <property type="entry name" value="GroES-like_sf"/>
</dbReference>
<comment type="caution">
    <text evidence="6">The sequence shown here is derived from an EMBL/GenBank/DDBJ whole genome shotgun (WGS) entry which is preliminary data.</text>
</comment>
<protein>
    <submittedName>
        <fullName evidence="6">Galactitol-1-phosphate 5-dehydrogenase</fullName>
    </submittedName>
</protein>
<evidence type="ECO:0000256" key="2">
    <source>
        <dbReference type="ARBA" id="ARBA00022833"/>
    </source>
</evidence>
<keyword evidence="2 4" id="KW-0862">Zinc</keyword>
<evidence type="ECO:0000256" key="4">
    <source>
        <dbReference type="RuleBase" id="RU361277"/>
    </source>
</evidence>
<evidence type="ECO:0000313" key="7">
    <source>
        <dbReference type="Proteomes" id="UP000613208"/>
    </source>
</evidence>
<dbReference type="SMART" id="SM00829">
    <property type="entry name" value="PKS_ER"/>
    <property type="match status" value="1"/>
</dbReference>
<dbReference type="InterPro" id="IPR013154">
    <property type="entry name" value="ADH-like_N"/>
</dbReference>
<evidence type="ECO:0000259" key="5">
    <source>
        <dbReference type="SMART" id="SM00829"/>
    </source>
</evidence>
<dbReference type="InterPro" id="IPR013149">
    <property type="entry name" value="ADH-like_C"/>
</dbReference>
<proteinExistence type="inferred from homology"/>
<dbReference type="RefSeq" id="WP_201311620.1">
    <property type="nucleotide sequence ID" value="NZ_BLYI01000047.1"/>
</dbReference>
<comment type="similarity">
    <text evidence="4">Belongs to the zinc-containing alcohol dehydrogenase family.</text>
</comment>
<dbReference type="SUPFAM" id="SSF51735">
    <property type="entry name" value="NAD(P)-binding Rossmann-fold domains"/>
    <property type="match status" value="1"/>
</dbReference>
<dbReference type="InterPro" id="IPR036291">
    <property type="entry name" value="NAD(P)-bd_dom_sf"/>
</dbReference>
<reference evidence="6" key="1">
    <citation type="submission" date="2020-06" db="EMBL/GenBank/DDBJ databases">
        <title>Characterization of fructooligosaccharide metabolism and fructooligosaccharide-degrading enzymes in human commensal butyrate producers.</title>
        <authorList>
            <person name="Tanno H."/>
            <person name="Fujii T."/>
            <person name="Hirano K."/>
            <person name="Maeno S."/>
            <person name="Tonozuka T."/>
            <person name="Sakamoto M."/>
            <person name="Ohkuma M."/>
            <person name="Tochio T."/>
            <person name="Endo A."/>
        </authorList>
    </citation>
    <scope>NUCLEOTIDE SEQUENCE</scope>
    <source>
        <strain evidence="6">JCM 17466</strain>
    </source>
</reference>
<sequence length="349" mass="38479">MKAGVVHAKNDIRYEKIEKPVPKAGQVLIKVKYTGICGSDVPRVNGDACHFFPNVLGHEFSGTVEKVGEGVTSLAAGDRVAGVPLVPCMECEDCQKGNYSLCKHYSFIGSREFGSFAEYVVVPEKNAVKFEDTVSFEQGAFFEPATVALHGLNRVDYRAGECVAILGGGTIGLFTAQWAKIFGAKKVVVFDINNERLELAKKLGADEGINTLDEDFMEKAMALTDGKGYGYIYETAGVTTTMKYAFQLAANKAGVCFIGTPTRELSFSVDEWENINRKEFTLTGSWMSYSAPFPGKEWVLTAHYFRTGQLKFDESLIFRKMPLSKIDEAFEMYKTPGTVKGKILIDSEE</sequence>
<dbReference type="Pfam" id="PF00107">
    <property type="entry name" value="ADH_zinc_N"/>
    <property type="match status" value="1"/>
</dbReference>
<feature type="domain" description="Enoyl reductase (ER)" evidence="5">
    <location>
        <begin position="7"/>
        <end position="345"/>
    </location>
</feature>
<evidence type="ECO:0000256" key="3">
    <source>
        <dbReference type="ARBA" id="ARBA00023002"/>
    </source>
</evidence>
<dbReference type="PANTHER" id="PTHR43401:SF2">
    <property type="entry name" value="L-THREONINE 3-DEHYDROGENASE"/>
    <property type="match status" value="1"/>
</dbReference>
<organism evidence="6 7">
    <name type="scientific">Anaerostipes butyraticus</name>
    <dbReference type="NCBI Taxonomy" id="645466"/>
    <lineage>
        <taxon>Bacteria</taxon>
        <taxon>Bacillati</taxon>
        <taxon>Bacillota</taxon>
        <taxon>Clostridia</taxon>
        <taxon>Lachnospirales</taxon>
        <taxon>Lachnospiraceae</taxon>
        <taxon>Anaerostipes</taxon>
    </lineage>
</organism>
<dbReference type="EMBL" id="BLYI01000047">
    <property type="protein sequence ID" value="GFO85935.1"/>
    <property type="molecule type" value="Genomic_DNA"/>
</dbReference>
<dbReference type="GO" id="GO:0008270">
    <property type="term" value="F:zinc ion binding"/>
    <property type="evidence" value="ECO:0007669"/>
    <property type="project" value="InterPro"/>
</dbReference>
<keyword evidence="7" id="KW-1185">Reference proteome</keyword>
<dbReference type="SUPFAM" id="SSF50129">
    <property type="entry name" value="GroES-like"/>
    <property type="match status" value="1"/>
</dbReference>
<dbReference type="Proteomes" id="UP000613208">
    <property type="component" value="Unassembled WGS sequence"/>
</dbReference>
<gene>
    <name evidence="6" type="ORF">ANBU17_22820</name>
</gene>
<keyword evidence="3" id="KW-0560">Oxidoreductase</keyword>
<accession>A0A916QAL6</accession>
<dbReference type="PANTHER" id="PTHR43401">
    <property type="entry name" value="L-THREONINE 3-DEHYDROGENASE"/>
    <property type="match status" value="1"/>
</dbReference>
<dbReference type="GO" id="GO:0016491">
    <property type="term" value="F:oxidoreductase activity"/>
    <property type="evidence" value="ECO:0007669"/>
    <property type="project" value="UniProtKB-KW"/>
</dbReference>
<dbReference type="InterPro" id="IPR020843">
    <property type="entry name" value="ER"/>
</dbReference>
<evidence type="ECO:0000313" key="6">
    <source>
        <dbReference type="EMBL" id="GFO85935.1"/>
    </source>
</evidence>
<evidence type="ECO:0000256" key="1">
    <source>
        <dbReference type="ARBA" id="ARBA00022723"/>
    </source>
</evidence>
<dbReference type="CDD" id="cd08236">
    <property type="entry name" value="sugar_DH"/>
    <property type="match status" value="1"/>
</dbReference>
<dbReference type="Pfam" id="PF08240">
    <property type="entry name" value="ADH_N"/>
    <property type="match status" value="1"/>
</dbReference>
<dbReference type="Gene3D" id="3.40.50.720">
    <property type="entry name" value="NAD(P)-binding Rossmann-like Domain"/>
    <property type="match status" value="1"/>
</dbReference>
<dbReference type="PROSITE" id="PS00059">
    <property type="entry name" value="ADH_ZINC"/>
    <property type="match status" value="1"/>
</dbReference>
<dbReference type="InterPro" id="IPR002328">
    <property type="entry name" value="ADH_Zn_CS"/>
</dbReference>
<dbReference type="Gene3D" id="3.90.180.10">
    <property type="entry name" value="Medium-chain alcohol dehydrogenases, catalytic domain"/>
    <property type="match status" value="1"/>
</dbReference>
<keyword evidence="1 4" id="KW-0479">Metal-binding</keyword>
<dbReference type="InterPro" id="IPR050129">
    <property type="entry name" value="Zn_alcohol_dh"/>
</dbReference>
<name>A0A916QAL6_9FIRM</name>